<name>A0A1W6YNZ6_9BORD</name>
<dbReference type="SUPFAM" id="SSF50475">
    <property type="entry name" value="FMN-binding split barrel"/>
    <property type="match status" value="1"/>
</dbReference>
<dbReference type="PANTHER" id="PTHR35802:SF1">
    <property type="entry name" value="PROTEASE SYNTHASE AND SPORULATION PROTEIN PAI 2"/>
    <property type="match status" value="1"/>
</dbReference>
<gene>
    <name evidence="2" type="ORF">CAL12_19750</name>
</gene>
<feature type="region of interest" description="Disordered" evidence="1">
    <location>
        <begin position="173"/>
        <end position="207"/>
    </location>
</feature>
<dbReference type="KEGG" id="bgv:CAL12_19750"/>
<dbReference type="InterPro" id="IPR012349">
    <property type="entry name" value="Split_barrel_FMN-bd"/>
</dbReference>
<dbReference type="Gene3D" id="2.30.110.10">
    <property type="entry name" value="Electron Transport, Fmn-binding Protein, Chain A"/>
    <property type="match status" value="1"/>
</dbReference>
<keyword evidence="3" id="KW-1185">Reference proteome</keyword>
<dbReference type="OrthoDB" id="9794948at2"/>
<reference evidence="2 3" key="1">
    <citation type="submission" date="2017-05" db="EMBL/GenBank/DDBJ databases">
        <title>Complete and WGS of Bordetella genogroups.</title>
        <authorList>
            <person name="Spilker T."/>
            <person name="LiPuma J."/>
        </authorList>
    </citation>
    <scope>NUCLEOTIDE SEQUENCE [LARGE SCALE GENOMIC DNA]</scope>
    <source>
        <strain evidence="2 3">AU19157</strain>
    </source>
</reference>
<evidence type="ECO:0000256" key="1">
    <source>
        <dbReference type="SAM" id="MobiDB-lite"/>
    </source>
</evidence>
<dbReference type="Proteomes" id="UP000194151">
    <property type="component" value="Chromosome"/>
</dbReference>
<protein>
    <submittedName>
        <fullName evidence="2">Transcriptional regulator</fullName>
    </submittedName>
</protein>
<feature type="compositionally biased region" description="Basic and acidic residues" evidence="1">
    <location>
        <begin position="196"/>
        <end position="207"/>
    </location>
</feature>
<dbReference type="RefSeq" id="WP_086066180.1">
    <property type="nucleotide sequence ID" value="NZ_CP021108.1"/>
</dbReference>
<dbReference type="Pfam" id="PF04299">
    <property type="entry name" value="FMN_bind_2"/>
    <property type="match status" value="1"/>
</dbReference>
<evidence type="ECO:0000313" key="3">
    <source>
        <dbReference type="Proteomes" id="UP000194151"/>
    </source>
</evidence>
<dbReference type="AlphaFoldDB" id="A0A1W6YNZ6"/>
<dbReference type="PANTHER" id="PTHR35802">
    <property type="entry name" value="PROTEASE SYNTHASE AND SPORULATION PROTEIN PAI 2"/>
    <property type="match status" value="1"/>
</dbReference>
<sequence length="207" mass="22519">MYVPPAFREEDLPAIHRVMQEARLVQLVTGGPDGLMATPLPMLLAAGEGEQGVLYGHVARANPHWRTPVAGEALAIFMGPDAYVTPSWYASKQRDGKVVPTWNYIAVHAYGPVEFFDDAERLLRVVSGLTEHHESNRETPWAVSDAPADYIAAMLRGIVGVRLPITRIDAKRKMSQNRVPEDRAGVAAGLAASDDPGDRAAARAMPE</sequence>
<dbReference type="EMBL" id="CP021108">
    <property type="protein sequence ID" value="ARP82826.1"/>
    <property type="molecule type" value="Genomic_DNA"/>
</dbReference>
<proteinExistence type="predicted"/>
<accession>A0A1W6YNZ6</accession>
<dbReference type="PIRSF" id="PIRSF010372">
    <property type="entry name" value="PaiB"/>
    <property type="match status" value="1"/>
</dbReference>
<evidence type="ECO:0000313" key="2">
    <source>
        <dbReference type="EMBL" id="ARP82826.1"/>
    </source>
</evidence>
<organism evidence="2 3">
    <name type="scientific">Bordetella genomosp. 8</name>
    <dbReference type="NCBI Taxonomy" id="1416806"/>
    <lineage>
        <taxon>Bacteria</taxon>
        <taxon>Pseudomonadati</taxon>
        <taxon>Pseudomonadota</taxon>
        <taxon>Betaproteobacteria</taxon>
        <taxon>Burkholderiales</taxon>
        <taxon>Alcaligenaceae</taxon>
        <taxon>Bordetella</taxon>
    </lineage>
</organism>
<dbReference type="InterPro" id="IPR007396">
    <property type="entry name" value="TR_PAI2-type"/>
</dbReference>